<evidence type="ECO:0000256" key="6">
    <source>
        <dbReference type="ARBA" id="ARBA00023136"/>
    </source>
</evidence>
<dbReference type="RefSeq" id="WP_013182501.1">
    <property type="nucleotide sequence ID" value="NC_014225.1"/>
</dbReference>
<dbReference type="OrthoDB" id="9813074at2"/>
<feature type="transmembrane region" description="Helical" evidence="7">
    <location>
        <begin position="242"/>
        <end position="263"/>
    </location>
</feature>
<feature type="transmembrane region" description="Helical" evidence="7">
    <location>
        <begin position="325"/>
        <end position="346"/>
    </location>
</feature>
<keyword evidence="5 7" id="KW-1133">Transmembrane helix</keyword>
<feature type="domain" description="Peptidase S54 GlpG peptidase N-terminal" evidence="9">
    <location>
        <begin position="1"/>
        <end position="77"/>
    </location>
</feature>
<dbReference type="eggNOG" id="COG0705">
    <property type="taxonomic scope" value="Bacteria"/>
</dbReference>
<evidence type="ECO:0000256" key="4">
    <source>
        <dbReference type="ARBA" id="ARBA00022801"/>
    </source>
</evidence>
<comment type="similarity">
    <text evidence="2">Belongs to the peptidase S54 family.</text>
</comment>
<dbReference type="Pfam" id="PF01694">
    <property type="entry name" value="Rhomboid"/>
    <property type="match status" value="1"/>
</dbReference>
<dbReference type="STRING" id="716544.wcw_1444"/>
<dbReference type="EC" id="3.4.21.105" evidence="10"/>
<organism evidence="10 11">
    <name type="scientific">Waddlia chondrophila (strain ATCC VR-1470 / WSU 86-1044)</name>
    <dbReference type="NCBI Taxonomy" id="716544"/>
    <lineage>
        <taxon>Bacteria</taxon>
        <taxon>Pseudomonadati</taxon>
        <taxon>Chlamydiota</taxon>
        <taxon>Chlamydiia</taxon>
        <taxon>Parachlamydiales</taxon>
        <taxon>Waddliaceae</taxon>
        <taxon>Waddlia</taxon>
    </lineage>
</organism>
<feature type="domain" description="Peptidase S54 rhomboid" evidence="8">
    <location>
        <begin position="233"/>
        <end position="379"/>
    </location>
</feature>
<dbReference type="GO" id="GO:0016020">
    <property type="term" value="C:membrane"/>
    <property type="evidence" value="ECO:0007669"/>
    <property type="project" value="UniProtKB-SubCell"/>
</dbReference>
<dbReference type="InterPro" id="IPR035952">
    <property type="entry name" value="Rhomboid-like_sf"/>
</dbReference>
<dbReference type="InterPro" id="IPR022732">
    <property type="entry name" value="Peptidase_S54_GlpG_N"/>
</dbReference>
<dbReference type="EMBL" id="CP001928">
    <property type="protein sequence ID" value="ADI38793.1"/>
    <property type="molecule type" value="Genomic_DNA"/>
</dbReference>
<dbReference type="PANTHER" id="PTHR43731">
    <property type="entry name" value="RHOMBOID PROTEASE"/>
    <property type="match status" value="1"/>
</dbReference>
<proteinExistence type="inferred from homology"/>
<dbReference type="Gene3D" id="1.20.1540.10">
    <property type="entry name" value="Rhomboid-like"/>
    <property type="match status" value="1"/>
</dbReference>
<feature type="transmembrane region" description="Helical" evidence="7">
    <location>
        <begin position="270"/>
        <end position="291"/>
    </location>
</feature>
<evidence type="ECO:0000259" key="8">
    <source>
        <dbReference type="Pfam" id="PF01694"/>
    </source>
</evidence>
<evidence type="ECO:0000313" key="11">
    <source>
        <dbReference type="Proteomes" id="UP000001505"/>
    </source>
</evidence>
<dbReference type="KEGG" id="wch:wcw_1444"/>
<gene>
    <name evidence="10" type="primary">glpG</name>
    <name evidence="10" type="ordered locus">wcw_1444</name>
</gene>
<evidence type="ECO:0000256" key="7">
    <source>
        <dbReference type="SAM" id="Phobius"/>
    </source>
</evidence>
<accession>D6YRU8</accession>
<keyword evidence="4 10" id="KW-0378">Hydrolase</keyword>
<dbReference type="InterPro" id="IPR022764">
    <property type="entry name" value="Peptidase_S54_rhomboid_dom"/>
</dbReference>
<evidence type="ECO:0000256" key="2">
    <source>
        <dbReference type="ARBA" id="ARBA00009045"/>
    </source>
</evidence>
<evidence type="ECO:0000259" key="9">
    <source>
        <dbReference type="Pfam" id="PF12122"/>
    </source>
</evidence>
<keyword evidence="11" id="KW-1185">Reference proteome</keyword>
<dbReference type="InterPro" id="IPR050925">
    <property type="entry name" value="Rhomboid_protease_S54"/>
</dbReference>
<reference evidence="10 11" key="1">
    <citation type="journal article" date="2010" name="PLoS ONE">
        <title>The Waddlia genome: a window into chlamydial biology.</title>
        <authorList>
            <person name="Bertelli C."/>
            <person name="Collyn F."/>
            <person name="Croxatto A."/>
            <person name="Ruckert C."/>
            <person name="Polkinghorne A."/>
            <person name="Kebbi-Beghdadi C."/>
            <person name="Goesmann A."/>
            <person name="Vaughan L."/>
            <person name="Greub G."/>
        </authorList>
    </citation>
    <scope>NUCLEOTIDE SEQUENCE [LARGE SCALE GENOMIC DNA]</scope>
    <source>
        <strain evidence="11">ATCC VR-1470 / WSU 86-1044</strain>
    </source>
</reference>
<dbReference type="PANTHER" id="PTHR43731:SF14">
    <property type="entry name" value="PRESENILIN-ASSOCIATED RHOMBOID-LIKE PROTEIN, MITOCHONDRIAL"/>
    <property type="match status" value="1"/>
</dbReference>
<feature type="transmembrane region" description="Helical" evidence="7">
    <location>
        <begin position="297"/>
        <end position="313"/>
    </location>
</feature>
<evidence type="ECO:0000256" key="3">
    <source>
        <dbReference type="ARBA" id="ARBA00022692"/>
    </source>
</evidence>
<evidence type="ECO:0000313" key="10">
    <source>
        <dbReference type="EMBL" id="ADI38793.1"/>
    </source>
</evidence>
<dbReference type="Gene3D" id="3.30.70.2350">
    <property type="match status" value="1"/>
</dbReference>
<dbReference type="Proteomes" id="UP000001505">
    <property type="component" value="Chromosome"/>
</dbReference>
<keyword evidence="6 7" id="KW-0472">Membrane</keyword>
<dbReference type="Pfam" id="PF12122">
    <property type="entry name" value="Rhomboid_N"/>
    <property type="match status" value="1"/>
</dbReference>
<dbReference type="AlphaFoldDB" id="D6YRU8"/>
<sequence>MRLLHTFNNDRTAQEFSHFLKKEGVDNKLEISSITDWGSDDYGTLKCLLWIIDEDDVDEASKWLEEFLANPGDPKFKEGGFTPEAPPPKPQIKFKTKNIAISAKERANKFGVLTLYLILFCTVIFFATQTTKRPLETPPANFPLTPLFSSPIKKHLLYDYPATYEMTDKLVKAYGFDRLFEPQTLPPEGRYLLTQMYKIPMWHGFYPIILDSLKQGKALTGGKAPLFEKIREGEVWRLFTPILLHADIFHLFFNMIWLLVLGVQMEKRLGIFRMILFILISAAISNTAQYLMSGPDFIGFSGVLCGMIVFVWIRQKNAPWEGYHLQSSTMAFISIFVGAMAGIQLISFALELMGQPSLAPPIANTAHLSGALAGLIMAKVPFFSWKT</sequence>
<keyword evidence="3 7" id="KW-0812">Transmembrane</keyword>
<protein>
    <submittedName>
        <fullName evidence="10">Rhomboid family protein</fullName>
        <ecNumber evidence="10">3.4.21.105</ecNumber>
    </submittedName>
</protein>
<evidence type="ECO:0000256" key="5">
    <source>
        <dbReference type="ARBA" id="ARBA00022989"/>
    </source>
</evidence>
<evidence type="ECO:0000256" key="1">
    <source>
        <dbReference type="ARBA" id="ARBA00004141"/>
    </source>
</evidence>
<feature type="transmembrane region" description="Helical" evidence="7">
    <location>
        <begin position="366"/>
        <end position="385"/>
    </location>
</feature>
<dbReference type="GO" id="GO:0004252">
    <property type="term" value="F:serine-type endopeptidase activity"/>
    <property type="evidence" value="ECO:0007669"/>
    <property type="project" value="InterPro"/>
</dbReference>
<dbReference type="InterPro" id="IPR038236">
    <property type="entry name" value="GlpG_N_sf"/>
</dbReference>
<dbReference type="SUPFAM" id="SSF144091">
    <property type="entry name" value="Rhomboid-like"/>
    <property type="match status" value="1"/>
</dbReference>
<comment type="subcellular location">
    <subcellularLocation>
        <location evidence="1">Membrane</location>
        <topology evidence="1">Multi-pass membrane protein</topology>
    </subcellularLocation>
</comment>
<feature type="transmembrane region" description="Helical" evidence="7">
    <location>
        <begin position="110"/>
        <end position="128"/>
    </location>
</feature>
<dbReference type="HOGENOM" id="CLU_058989_0_0_0"/>
<name>D6YRU8_WADCW</name>